<dbReference type="InterPro" id="IPR003598">
    <property type="entry name" value="Ig_sub2"/>
</dbReference>
<dbReference type="Ensembl" id="ENSGWIT00000001867.1">
    <property type="protein sequence ID" value="ENSGWIP00000001727.1"/>
    <property type="gene ID" value="ENSGWIG00000000994.1"/>
</dbReference>
<feature type="domain" description="Ig-like" evidence="2">
    <location>
        <begin position="23"/>
        <end position="107"/>
    </location>
</feature>
<proteinExistence type="predicted"/>
<reference evidence="3" key="1">
    <citation type="submission" date="2020-06" db="EMBL/GenBank/DDBJ databases">
        <authorList>
            <consortium name="Wellcome Sanger Institute Data Sharing"/>
        </authorList>
    </citation>
    <scope>NUCLEOTIDE SEQUENCE [LARGE SCALE GENOMIC DNA]</scope>
</reference>
<accession>A0A8C5DDJ0</accession>
<dbReference type="InterPro" id="IPR013783">
    <property type="entry name" value="Ig-like_fold"/>
</dbReference>
<dbReference type="Gene3D" id="2.60.40.10">
    <property type="entry name" value="Immunoglobulins"/>
    <property type="match status" value="2"/>
</dbReference>
<dbReference type="PROSITE" id="PS50835">
    <property type="entry name" value="IG_LIKE"/>
    <property type="match status" value="2"/>
</dbReference>
<dbReference type="Pfam" id="PF13927">
    <property type="entry name" value="Ig_3"/>
    <property type="match status" value="1"/>
</dbReference>
<dbReference type="CDD" id="cd00096">
    <property type="entry name" value="Ig"/>
    <property type="match status" value="1"/>
</dbReference>
<name>A0A8C5DDJ0_GOUWI</name>
<dbReference type="InterPro" id="IPR036179">
    <property type="entry name" value="Ig-like_dom_sf"/>
</dbReference>
<dbReference type="InterPro" id="IPR007110">
    <property type="entry name" value="Ig-like_dom"/>
</dbReference>
<reference evidence="3" key="2">
    <citation type="submission" date="2025-08" db="UniProtKB">
        <authorList>
            <consortium name="Ensembl"/>
        </authorList>
    </citation>
    <scope>IDENTIFICATION</scope>
</reference>
<dbReference type="SMART" id="SM00409">
    <property type="entry name" value="IG"/>
    <property type="match status" value="2"/>
</dbReference>
<dbReference type="Proteomes" id="UP000694680">
    <property type="component" value="Chromosome 4"/>
</dbReference>
<protein>
    <recommendedName>
        <fullName evidence="2">Ig-like domain-containing protein</fullName>
    </recommendedName>
</protein>
<dbReference type="PANTHER" id="PTHR10075">
    <property type="entry name" value="BASIGIN RELATED"/>
    <property type="match status" value="1"/>
</dbReference>
<feature type="domain" description="Ig-like" evidence="2">
    <location>
        <begin position="112"/>
        <end position="198"/>
    </location>
</feature>
<reference evidence="3" key="3">
    <citation type="submission" date="2025-09" db="UniProtKB">
        <authorList>
            <consortium name="Ensembl"/>
        </authorList>
    </citation>
    <scope>IDENTIFICATION</scope>
</reference>
<evidence type="ECO:0000313" key="3">
    <source>
        <dbReference type="Ensembl" id="ENSGWIP00000001727.1"/>
    </source>
</evidence>
<keyword evidence="1" id="KW-0393">Immunoglobulin domain</keyword>
<dbReference type="InterPro" id="IPR003599">
    <property type="entry name" value="Ig_sub"/>
</dbReference>
<dbReference type="PANTHER" id="PTHR10075:SF14">
    <property type="entry name" value="CELL ADHESION MOLECULE DSCAM2-RELATED"/>
    <property type="match status" value="1"/>
</dbReference>
<dbReference type="SMART" id="SM00408">
    <property type="entry name" value="IGc2"/>
    <property type="match status" value="2"/>
</dbReference>
<keyword evidence="4" id="KW-1185">Reference proteome</keyword>
<dbReference type="Pfam" id="PF13895">
    <property type="entry name" value="Ig_2"/>
    <property type="match status" value="1"/>
</dbReference>
<evidence type="ECO:0000256" key="1">
    <source>
        <dbReference type="ARBA" id="ARBA00023319"/>
    </source>
</evidence>
<evidence type="ECO:0000313" key="4">
    <source>
        <dbReference type="Proteomes" id="UP000694680"/>
    </source>
</evidence>
<evidence type="ECO:0000259" key="2">
    <source>
        <dbReference type="PROSITE" id="PS50835"/>
    </source>
</evidence>
<dbReference type="SUPFAM" id="SSF48726">
    <property type="entry name" value="Immunoglobulin"/>
    <property type="match status" value="2"/>
</dbReference>
<dbReference type="AlphaFoldDB" id="A0A8C5DDJ0"/>
<organism evidence="3 4">
    <name type="scientific">Gouania willdenowi</name>
    <name type="common">Blunt-snouted clingfish</name>
    <name type="synonym">Lepadogaster willdenowi</name>
    <dbReference type="NCBI Taxonomy" id="441366"/>
    <lineage>
        <taxon>Eukaryota</taxon>
        <taxon>Metazoa</taxon>
        <taxon>Chordata</taxon>
        <taxon>Craniata</taxon>
        <taxon>Vertebrata</taxon>
        <taxon>Euteleostomi</taxon>
        <taxon>Actinopterygii</taxon>
        <taxon>Neopterygii</taxon>
        <taxon>Teleostei</taxon>
        <taxon>Neoteleostei</taxon>
        <taxon>Acanthomorphata</taxon>
        <taxon>Ovalentaria</taxon>
        <taxon>Blenniimorphae</taxon>
        <taxon>Blenniiformes</taxon>
        <taxon>Gobiesocoidei</taxon>
        <taxon>Gobiesocidae</taxon>
        <taxon>Gobiesocinae</taxon>
        <taxon>Gouania</taxon>
    </lineage>
</organism>
<sequence length="217" mass="23538">NTSVSRSPRQRVCESVTVTTTPPSNTSLWVSPSQDFVEGRSLSFTCHSDGAPPPSLALSREGVELSRVDSAPSLTFSLGPASLQDSALYQCEATNQLGQQLVSTYVSVRAHPLQVETSPLLSADRGSALVLSCRASGCLRPTITWSRSDQNQNRSVLQGAGNQDGLSLLRLQDLDLQDQGEYQCEAECDGVSRTRTIQVRLYGQNHSFDVFDVFDVV</sequence>